<dbReference type="InterPro" id="IPR005562">
    <property type="entry name" value="SpoVA"/>
</dbReference>
<protein>
    <submittedName>
        <fullName evidence="2">SpoVA/SpoVAEb family sporulation membrane protein</fullName>
    </submittedName>
</protein>
<evidence type="ECO:0000313" key="2">
    <source>
        <dbReference type="EMBL" id="HIQ64013.1"/>
    </source>
</evidence>
<evidence type="ECO:0000313" key="3">
    <source>
        <dbReference type="Proteomes" id="UP000886819"/>
    </source>
</evidence>
<accession>A0A9D0YY06</accession>
<gene>
    <name evidence="2" type="ORF">IAA66_10615</name>
</gene>
<proteinExistence type="predicted"/>
<keyword evidence="1" id="KW-0472">Membrane</keyword>
<dbReference type="EMBL" id="DVFI01000146">
    <property type="protein sequence ID" value="HIQ64013.1"/>
    <property type="molecule type" value="Genomic_DNA"/>
</dbReference>
<feature type="transmembrane region" description="Helical" evidence="1">
    <location>
        <begin position="85"/>
        <end position="106"/>
    </location>
</feature>
<keyword evidence="1" id="KW-0812">Transmembrane</keyword>
<feature type="transmembrane region" description="Helical" evidence="1">
    <location>
        <begin position="32"/>
        <end position="51"/>
    </location>
</feature>
<organism evidence="2 3">
    <name type="scientific">Candidatus Avichristensenella intestinipullorum</name>
    <dbReference type="NCBI Taxonomy" id="2840693"/>
    <lineage>
        <taxon>Bacteria</taxon>
        <taxon>Bacillati</taxon>
        <taxon>Bacillota</taxon>
        <taxon>Clostridia</taxon>
        <taxon>Candidatus Avichristensenella</taxon>
    </lineage>
</organism>
<comment type="caution">
    <text evidence="2">The sequence shown here is derived from an EMBL/GenBank/DDBJ whole genome shotgun (WGS) entry which is preliminary data.</text>
</comment>
<sequence length="118" mass="12789">MTYLQAFLLGGALCLLIQLLFRTTKRAIVTVLTLAYCIGILMTAMGWMAPLSDFGQCGMYLLLIGGGEAAYWGMVSLLQGNPSDILRYLALVVFCFAIGIGGGFLLHGKRKRKIAPKP</sequence>
<dbReference type="Pfam" id="PF03862">
    <property type="entry name" value="SpoVAC_SpoVAEB"/>
    <property type="match status" value="1"/>
</dbReference>
<reference evidence="2" key="2">
    <citation type="journal article" date="2021" name="PeerJ">
        <title>Extensive microbial diversity within the chicken gut microbiome revealed by metagenomics and culture.</title>
        <authorList>
            <person name="Gilroy R."/>
            <person name="Ravi A."/>
            <person name="Getino M."/>
            <person name="Pursley I."/>
            <person name="Horton D.L."/>
            <person name="Alikhan N.F."/>
            <person name="Baker D."/>
            <person name="Gharbi K."/>
            <person name="Hall N."/>
            <person name="Watson M."/>
            <person name="Adriaenssens E.M."/>
            <person name="Foster-Nyarko E."/>
            <person name="Jarju S."/>
            <person name="Secka A."/>
            <person name="Antonio M."/>
            <person name="Oren A."/>
            <person name="Chaudhuri R.R."/>
            <person name="La Ragione R."/>
            <person name="Hildebrand F."/>
            <person name="Pallen M.J."/>
        </authorList>
    </citation>
    <scope>NUCLEOTIDE SEQUENCE</scope>
    <source>
        <strain evidence="2">ChiHile30-977</strain>
    </source>
</reference>
<dbReference type="Proteomes" id="UP000886819">
    <property type="component" value="Unassembled WGS sequence"/>
</dbReference>
<name>A0A9D0YY06_9FIRM</name>
<dbReference type="AlphaFoldDB" id="A0A9D0YY06"/>
<keyword evidence="1" id="KW-1133">Transmembrane helix</keyword>
<reference evidence="2" key="1">
    <citation type="submission" date="2020-10" db="EMBL/GenBank/DDBJ databases">
        <authorList>
            <person name="Gilroy R."/>
        </authorList>
    </citation>
    <scope>NUCLEOTIDE SEQUENCE</scope>
    <source>
        <strain evidence="2">ChiHile30-977</strain>
    </source>
</reference>
<evidence type="ECO:0000256" key="1">
    <source>
        <dbReference type="SAM" id="Phobius"/>
    </source>
</evidence>